<sequence length="108" mass="11947">MVSISPKLNVSATNFNEYRAYYLATRSSMWTRRSHVLATTLAALAAVFAAIRLDARLMASSIAVGYLLCWGADAAFERRRPASLEHPIWAFRANLCLVKDVMAGNQPV</sequence>
<dbReference type="Pfam" id="PF06127">
    <property type="entry name" value="Mpo1-like"/>
    <property type="match status" value="1"/>
</dbReference>
<reference evidence="2 3" key="1">
    <citation type="submission" date="2015-07" db="EMBL/GenBank/DDBJ databases">
        <title>High-quality genome of monoxenous trypanosomatid Leptomonas pyrrhocoris.</title>
        <authorList>
            <person name="Flegontov P."/>
            <person name="Butenko A."/>
            <person name="Firsov S."/>
            <person name="Vlcek C."/>
            <person name="Logacheva M.D."/>
            <person name="Field M."/>
            <person name="Filatov D."/>
            <person name="Flegontova O."/>
            <person name="Gerasimov E."/>
            <person name="Jackson A.P."/>
            <person name="Kelly S."/>
            <person name="Opperdoes F."/>
            <person name="O'Reilly A."/>
            <person name="Votypka J."/>
            <person name="Yurchenko V."/>
            <person name="Lukes J."/>
        </authorList>
    </citation>
    <scope>NUCLEOTIDE SEQUENCE [LARGE SCALE GENOMIC DNA]</scope>
    <source>
        <strain evidence="2">H10</strain>
    </source>
</reference>
<dbReference type="AlphaFoldDB" id="A0A0N0DSA7"/>
<dbReference type="PANTHER" id="PTHR34205:SF2">
    <property type="entry name" value="DUF962 DOMAIN-CONTAINING PROTEIN"/>
    <property type="match status" value="1"/>
</dbReference>
<keyword evidence="3" id="KW-1185">Reference proteome</keyword>
<dbReference type="EMBL" id="LGTL01000023">
    <property type="protein sequence ID" value="KPA75717.1"/>
    <property type="molecule type" value="Genomic_DNA"/>
</dbReference>
<keyword evidence="1" id="KW-0472">Membrane</keyword>
<name>A0A0N0DSA7_LEPPY</name>
<comment type="caution">
    <text evidence="2">The sequence shown here is derived from an EMBL/GenBank/DDBJ whole genome shotgun (WGS) entry which is preliminary data.</text>
</comment>
<organism evidence="2 3">
    <name type="scientific">Leptomonas pyrrhocoris</name>
    <name type="common">Firebug parasite</name>
    <dbReference type="NCBI Taxonomy" id="157538"/>
    <lineage>
        <taxon>Eukaryota</taxon>
        <taxon>Discoba</taxon>
        <taxon>Euglenozoa</taxon>
        <taxon>Kinetoplastea</taxon>
        <taxon>Metakinetoplastina</taxon>
        <taxon>Trypanosomatida</taxon>
        <taxon>Trypanosomatidae</taxon>
        <taxon>Leishmaniinae</taxon>
        <taxon>Leptomonas</taxon>
    </lineage>
</organism>
<evidence type="ECO:0000256" key="1">
    <source>
        <dbReference type="SAM" id="Phobius"/>
    </source>
</evidence>
<dbReference type="RefSeq" id="XP_015654155.1">
    <property type="nucleotide sequence ID" value="XM_015807206.1"/>
</dbReference>
<proteinExistence type="predicted"/>
<dbReference type="OMA" id="WSFICDY"/>
<dbReference type="Proteomes" id="UP000037923">
    <property type="component" value="Unassembled WGS sequence"/>
</dbReference>
<dbReference type="RefSeq" id="XP_015654156.1">
    <property type="nucleotide sequence ID" value="XM_015807207.1"/>
</dbReference>
<evidence type="ECO:0000313" key="2">
    <source>
        <dbReference type="EMBL" id="KPA75714.1"/>
    </source>
</evidence>
<keyword evidence="1" id="KW-1133">Transmembrane helix</keyword>
<keyword evidence="1" id="KW-0812">Transmembrane</keyword>
<dbReference type="RefSeq" id="XP_015654153.1">
    <property type="nucleotide sequence ID" value="XM_015807204.1"/>
</dbReference>
<feature type="transmembrane region" description="Helical" evidence="1">
    <location>
        <begin position="34"/>
        <end position="51"/>
    </location>
</feature>
<gene>
    <name evidence="2" type="ORF">ABB37_08267</name>
</gene>
<dbReference type="EMBL" id="LGTL01000023">
    <property type="protein sequence ID" value="KPA75714.1"/>
    <property type="molecule type" value="Genomic_DNA"/>
</dbReference>
<dbReference type="EMBL" id="LGTL01000023">
    <property type="protein sequence ID" value="KPA75716.1"/>
    <property type="molecule type" value="Genomic_DNA"/>
</dbReference>
<dbReference type="OrthoDB" id="5511466at2759"/>
<dbReference type="InterPro" id="IPR009305">
    <property type="entry name" value="Mpo1-like"/>
</dbReference>
<dbReference type="GeneID" id="26908552"/>
<dbReference type="RefSeq" id="XP_015654154.1">
    <property type="nucleotide sequence ID" value="XM_015807205.1"/>
</dbReference>
<protein>
    <submittedName>
        <fullName evidence="2">Uncharacterized protein</fullName>
    </submittedName>
</protein>
<dbReference type="EMBL" id="LGTL01000023">
    <property type="protein sequence ID" value="KPA75715.1"/>
    <property type="molecule type" value="Genomic_DNA"/>
</dbReference>
<dbReference type="PANTHER" id="PTHR34205">
    <property type="entry name" value="TRANSMEMBRANE PROTEIN"/>
    <property type="match status" value="1"/>
</dbReference>
<dbReference type="VEuPathDB" id="TriTrypDB:LpyrH10_23_0520"/>
<accession>A0A0N0DSA7</accession>
<evidence type="ECO:0000313" key="3">
    <source>
        <dbReference type="Proteomes" id="UP000037923"/>
    </source>
</evidence>